<dbReference type="Proteomes" id="UP001230426">
    <property type="component" value="Unassembled WGS sequence"/>
</dbReference>
<evidence type="ECO:0000256" key="3">
    <source>
        <dbReference type="SAM" id="MobiDB-lite"/>
    </source>
</evidence>
<dbReference type="SUPFAM" id="SSF46689">
    <property type="entry name" value="Homeodomain-like"/>
    <property type="match status" value="1"/>
</dbReference>
<feature type="DNA-binding region" description="H-T-H motif" evidence="2">
    <location>
        <begin position="25"/>
        <end position="44"/>
    </location>
</feature>
<dbReference type="InterPro" id="IPR001647">
    <property type="entry name" value="HTH_TetR"/>
</dbReference>
<feature type="compositionally biased region" description="Low complexity" evidence="3">
    <location>
        <begin position="196"/>
        <end position="214"/>
    </location>
</feature>
<evidence type="ECO:0000313" key="6">
    <source>
        <dbReference type="Proteomes" id="UP001230426"/>
    </source>
</evidence>
<evidence type="ECO:0000259" key="4">
    <source>
        <dbReference type="PROSITE" id="PS50977"/>
    </source>
</evidence>
<accession>A0ABT9R7D7</accession>
<dbReference type="Gene3D" id="1.10.357.10">
    <property type="entry name" value="Tetracycline Repressor, domain 2"/>
    <property type="match status" value="1"/>
</dbReference>
<dbReference type="InterPro" id="IPR036271">
    <property type="entry name" value="Tet_transcr_reg_TetR-rel_C_sf"/>
</dbReference>
<evidence type="ECO:0000256" key="1">
    <source>
        <dbReference type="ARBA" id="ARBA00023125"/>
    </source>
</evidence>
<feature type="domain" description="HTH tetR-type" evidence="4">
    <location>
        <begin position="1"/>
        <end position="62"/>
    </location>
</feature>
<dbReference type="EMBL" id="JAUSRB010000002">
    <property type="protein sequence ID" value="MDP9864787.1"/>
    <property type="molecule type" value="Genomic_DNA"/>
</dbReference>
<dbReference type="RefSeq" id="WP_306863212.1">
    <property type="nucleotide sequence ID" value="NZ_JAUSRB010000002.1"/>
</dbReference>
<dbReference type="Pfam" id="PF17940">
    <property type="entry name" value="TetR_C_31"/>
    <property type="match status" value="1"/>
</dbReference>
<organism evidence="5 6">
    <name type="scientific">Streptosporangium brasiliense</name>
    <dbReference type="NCBI Taxonomy" id="47480"/>
    <lineage>
        <taxon>Bacteria</taxon>
        <taxon>Bacillati</taxon>
        <taxon>Actinomycetota</taxon>
        <taxon>Actinomycetes</taxon>
        <taxon>Streptosporangiales</taxon>
        <taxon>Streptosporangiaceae</taxon>
        <taxon>Streptosporangium</taxon>
    </lineage>
</organism>
<dbReference type="InterPro" id="IPR041583">
    <property type="entry name" value="TetR_C_31"/>
</dbReference>
<dbReference type="PANTHER" id="PTHR30055:SF219">
    <property type="entry name" value="TRANSCRIPTIONAL REGULATORY PROTEIN"/>
    <property type="match status" value="1"/>
</dbReference>
<keyword evidence="1 2" id="KW-0238">DNA-binding</keyword>
<protein>
    <submittedName>
        <fullName evidence="5">AcrR family transcriptional regulator</fullName>
    </submittedName>
</protein>
<name>A0ABT9R7D7_9ACTN</name>
<dbReference type="PROSITE" id="PS50977">
    <property type="entry name" value="HTH_TETR_2"/>
    <property type="match status" value="1"/>
</dbReference>
<reference evidence="5 6" key="1">
    <citation type="submission" date="2023-07" db="EMBL/GenBank/DDBJ databases">
        <title>Sequencing the genomes of 1000 actinobacteria strains.</title>
        <authorList>
            <person name="Klenk H.-P."/>
        </authorList>
    </citation>
    <scope>NUCLEOTIDE SEQUENCE [LARGE SCALE GENOMIC DNA]</scope>
    <source>
        <strain evidence="5 6">DSM 44109</strain>
    </source>
</reference>
<dbReference type="SUPFAM" id="SSF48498">
    <property type="entry name" value="Tetracyclin repressor-like, C-terminal domain"/>
    <property type="match status" value="1"/>
</dbReference>
<dbReference type="InterPro" id="IPR009057">
    <property type="entry name" value="Homeodomain-like_sf"/>
</dbReference>
<evidence type="ECO:0000313" key="5">
    <source>
        <dbReference type="EMBL" id="MDP9864787.1"/>
    </source>
</evidence>
<dbReference type="Pfam" id="PF00440">
    <property type="entry name" value="TetR_N"/>
    <property type="match status" value="1"/>
</dbReference>
<dbReference type="InterPro" id="IPR050109">
    <property type="entry name" value="HTH-type_TetR-like_transc_reg"/>
</dbReference>
<evidence type="ECO:0000256" key="2">
    <source>
        <dbReference type="PROSITE-ProRule" id="PRU00335"/>
    </source>
</evidence>
<proteinExistence type="predicted"/>
<keyword evidence="6" id="KW-1185">Reference proteome</keyword>
<dbReference type="PANTHER" id="PTHR30055">
    <property type="entry name" value="HTH-TYPE TRANSCRIPTIONAL REGULATOR RUTR"/>
    <property type="match status" value="1"/>
</dbReference>
<feature type="region of interest" description="Disordered" evidence="3">
    <location>
        <begin position="196"/>
        <end position="220"/>
    </location>
</feature>
<sequence length="220" mass="23185">MGNREDLLAGARRCLEEKGWARTTVRDISAASGGVSMAAIGYHFGSREALLNAALIQAIDEWGAETGRTLAAYGDPASTPAEQYEAMWTRIIESFGEHRKLWLATVEALLQAEHSPDLRQYLAGAQKEGRRGLAATLLGTPEEELPDPTTRTVGSVQLALFSGVMLQWLTDPGQSPSGPEVLQGLRAIVAGLGPATGTGDPAAGPAQPAPGTTTFFSLKS</sequence>
<comment type="caution">
    <text evidence="5">The sequence shown here is derived from an EMBL/GenBank/DDBJ whole genome shotgun (WGS) entry which is preliminary data.</text>
</comment>
<gene>
    <name evidence="5" type="ORF">J2S55_004053</name>
</gene>